<comment type="caution">
    <text evidence="1">The sequence shown here is derived from an EMBL/GenBank/DDBJ whole genome shotgun (WGS) entry which is preliminary data.</text>
</comment>
<dbReference type="InterPro" id="IPR032675">
    <property type="entry name" value="LRR_dom_sf"/>
</dbReference>
<evidence type="ECO:0008006" key="3">
    <source>
        <dbReference type="Google" id="ProtNLM"/>
    </source>
</evidence>
<evidence type="ECO:0000313" key="1">
    <source>
        <dbReference type="EMBL" id="KAJ3489348.1"/>
    </source>
</evidence>
<dbReference type="AlphaFoldDB" id="A0AAD5VEK0"/>
<reference evidence="1" key="1">
    <citation type="submission" date="2022-07" db="EMBL/GenBank/DDBJ databases">
        <title>Genome Sequence of Physisporinus lineatus.</title>
        <authorList>
            <person name="Buettner E."/>
        </authorList>
    </citation>
    <scope>NUCLEOTIDE SEQUENCE</scope>
    <source>
        <strain evidence="1">VT162</strain>
    </source>
</reference>
<dbReference type="Gene3D" id="3.80.10.10">
    <property type="entry name" value="Ribonuclease Inhibitor"/>
    <property type="match status" value="1"/>
</dbReference>
<sequence>MSTFPRGRWTSTKLPLEVCESIIGFMPSRPGSGIFSTQRRRSLFSCLLVCRDWVPKSRIELYRYILLNNKRQAISFVEIVTAFPSLGNYVRALRLDGSSDVRGDPANRCIDWLYKVHHLRFPNIIILQYHSLPAVHPVFFSLSRFQSVTRLSLSNLQSWSIRETARFLNRFPRLEDLVISSCYWGQDIPGSVYGRKTVGESAPSTVSPHFELIESLMDKGKGCKILVGWLAKSNLSSSLCSMELWVDLTTAEGFSDLLNQCSGTLESLQLQVSCLRNYPGMEWMEVVSVCKKLRTFGFCLLDWELEEGNLKQVYPPPPHLLFLETLAHLPKSLRNFSLYLPLNKPITNVFTNPISREFWAAFDDTLGGPKFSHLTRVELLWGISPHSVHEFVIDLRSILIKGEFKRRMPYLYEREIFYCGHSLPSHEVYPISALTDSIFYNWQKQPSMFRPPS</sequence>
<dbReference type="Proteomes" id="UP001212997">
    <property type="component" value="Unassembled WGS sequence"/>
</dbReference>
<keyword evidence="2" id="KW-1185">Reference proteome</keyword>
<organism evidence="1 2">
    <name type="scientific">Meripilus lineatus</name>
    <dbReference type="NCBI Taxonomy" id="2056292"/>
    <lineage>
        <taxon>Eukaryota</taxon>
        <taxon>Fungi</taxon>
        <taxon>Dikarya</taxon>
        <taxon>Basidiomycota</taxon>
        <taxon>Agaricomycotina</taxon>
        <taxon>Agaricomycetes</taxon>
        <taxon>Polyporales</taxon>
        <taxon>Meripilaceae</taxon>
        <taxon>Meripilus</taxon>
    </lineage>
</organism>
<dbReference type="EMBL" id="JANAWD010000047">
    <property type="protein sequence ID" value="KAJ3489348.1"/>
    <property type="molecule type" value="Genomic_DNA"/>
</dbReference>
<name>A0AAD5VEK0_9APHY</name>
<gene>
    <name evidence="1" type="ORF">NLI96_g2177</name>
</gene>
<proteinExistence type="predicted"/>
<protein>
    <recommendedName>
        <fullName evidence="3">F-box domain-containing protein</fullName>
    </recommendedName>
</protein>
<evidence type="ECO:0000313" key="2">
    <source>
        <dbReference type="Proteomes" id="UP001212997"/>
    </source>
</evidence>
<accession>A0AAD5VEK0</accession>